<protein>
    <submittedName>
        <fullName evidence="3">Zinc finger, CCHC-type</fullName>
    </submittedName>
</protein>
<dbReference type="InterPro" id="IPR036875">
    <property type="entry name" value="Znf_CCHC_sf"/>
</dbReference>
<keyword evidence="1" id="KW-0863">Zinc-finger</keyword>
<dbReference type="InterPro" id="IPR001878">
    <property type="entry name" value="Znf_CCHC"/>
</dbReference>
<dbReference type="EMBL" id="BKCJ010226916">
    <property type="protein sequence ID" value="GEY96381.1"/>
    <property type="molecule type" value="Genomic_DNA"/>
</dbReference>
<evidence type="ECO:0000256" key="1">
    <source>
        <dbReference type="PROSITE-ProRule" id="PRU00047"/>
    </source>
</evidence>
<dbReference type="GO" id="GO:0003676">
    <property type="term" value="F:nucleic acid binding"/>
    <property type="evidence" value="ECO:0007669"/>
    <property type="project" value="InterPro"/>
</dbReference>
<organism evidence="3">
    <name type="scientific">Tanacetum cinerariifolium</name>
    <name type="common">Dalmatian daisy</name>
    <name type="synonym">Chrysanthemum cinerariifolium</name>
    <dbReference type="NCBI Taxonomy" id="118510"/>
    <lineage>
        <taxon>Eukaryota</taxon>
        <taxon>Viridiplantae</taxon>
        <taxon>Streptophyta</taxon>
        <taxon>Embryophyta</taxon>
        <taxon>Tracheophyta</taxon>
        <taxon>Spermatophyta</taxon>
        <taxon>Magnoliopsida</taxon>
        <taxon>eudicotyledons</taxon>
        <taxon>Gunneridae</taxon>
        <taxon>Pentapetalae</taxon>
        <taxon>asterids</taxon>
        <taxon>campanulids</taxon>
        <taxon>Asterales</taxon>
        <taxon>Asteraceae</taxon>
        <taxon>Asteroideae</taxon>
        <taxon>Anthemideae</taxon>
        <taxon>Anthemidinae</taxon>
        <taxon>Tanacetum</taxon>
    </lineage>
</organism>
<dbReference type="Gene3D" id="4.10.60.10">
    <property type="entry name" value="Zinc finger, CCHC-type"/>
    <property type="match status" value="1"/>
</dbReference>
<reference evidence="3" key="1">
    <citation type="journal article" date="2019" name="Sci. Rep.">
        <title>Draft genome of Tanacetum cinerariifolium, the natural source of mosquito coil.</title>
        <authorList>
            <person name="Yamashiro T."/>
            <person name="Shiraishi A."/>
            <person name="Satake H."/>
            <person name="Nakayama K."/>
        </authorList>
    </citation>
    <scope>NUCLEOTIDE SEQUENCE</scope>
</reference>
<evidence type="ECO:0000313" key="3">
    <source>
        <dbReference type="EMBL" id="GEY96381.1"/>
    </source>
</evidence>
<dbReference type="AlphaFoldDB" id="A0A699HXP5"/>
<name>A0A699HXP5_TANCI</name>
<gene>
    <name evidence="3" type="ORF">Tci_468355</name>
</gene>
<dbReference type="PROSITE" id="PS50158">
    <property type="entry name" value="ZF_CCHC"/>
    <property type="match status" value="1"/>
</dbReference>
<comment type="caution">
    <text evidence="3">The sequence shown here is derived from an EMBL/GenBank/DDBJ whole genome shotgun (WGS) entry which is preliminary data.</text>
</comment>
<evidence type="ECO:0000259" key="2">
    <source>
        <dbReference type="PROSITE" id="PS50158"/>
    </source>
</evidence>
<feature type="non-terminal residue" evidence="3">
    <location>
        <position position="1"/>
    </location>
</feature>
<proteinExistence type="predicted"/>
<sequence length="128" mass="14235">WVRQVELHAMLKQHEKGLPKKVVAASASLAIKRKKNNKKKKPLAAQGKGHGIGKDKVVYSSKLKISPPPKTEHPAKDAICHHCGEVGHWRRNCLVYLFELIKKNKTSGASTSCVFVIEHYSFTSILGL</sequence>
<accession>A0A699HXP5</accession>
<dbReference type="GO" id="GO:0008270">
    <property type="term" value="F:zinc ion binding"/>
    <property type="evidence" value="ECO:0007669"/>
    <property type="project" value="UniProtKB-KW"/>
</dbReference>
<dbReference type="SUPFAM" id="SSF57756">
    <property type="entry name" value="Retrovirus zinc finger-like domains"/>
    <property type="match status" value="1"/>
</dbReference>
<feature type="domain" description="CCHC-type" evidence="2">
    <location>
        <begin position="80"/>
        <end position="93"/>
    </location>
</feature>
<keyword evidence="1" id="KW-0479">Metal-binding</keyword>
<keyword evidence="1" id="KW-0862">Zinc</keyword>
<dbReference type="Pfam" id="PF00098">
    <property type="entry name" value="zf-CCHC"/>
    <property type="match status" value="1"/>
</dbReference>